<dbReference type="Gene3D" id="3.30.530.20">
    <property type="match status" value="1"/>
</dbReference>
<dbReference type="SUPFAM" id="SSF55961">
    <property type="entry name" value="Bet v1-like"/>
    <property type="match status" value="1"/>
</dbReference>
<dbReference type="RefSeq" id="WP_130109956.1">
    <property type="nucleotide sequence ID" value="NZ_CP035806.1"/>
</dbReference>
<protein>
    <submittedName>
        <fullName evidence="3">Polyketide cyclase</fullName>
    </submittedName>
</protein>
<reference evidence="3 4" key="1">
    <citation type="submission" date="2019-02" db="EMBL/GenBank/DDBJ databases">
        <authorList>
            <person name="Sun L."/>
            <person name="Pan D."/>
            <person name="Wu X."/>
        </authorList>
    </citation>
    <scope>NUCLEOTIDE SEQUENCE [LARGE SCALE GENOMIC DNA]</scope>
    <source>
        <strain evidence="3 4">JW-1</strain>
    </source>
</reference>
<evidence type="ECO:0000313" key="4">
    <source>
        <dbReference type="Proteomes" id="UP000289260"/>
    </source>
</evidence>
<dbReference type="KEGG" id="ltr:EVS81_08245"/>
<proteinExistence type="inferred from homology"/>
<evidence type="ECO:0000259" key="2">
    <source>
        <dbReference type="Pfam" id="PF08327"/>
    </source>
</evidence>
<name>A0A4P6KFP4_9MICO</name>
<keyword evidence="4" id="KW-1185">Reference proteome</keyword>
<organism evidence="3 4">
    <name type="scientific">Leucobacter triazinivorans</name>
    <dbReference type="NCBI Taxonomy" id="1784719"/>
    <lineage>
        <taxon>Bacteria</taxon>
        <taxon>Bacillati</taxon>
        <taxon>Actinomycetota</taxon>
        <taxon>Actinomycetes</taxon>
        <taxon>Micrococcales</taxon>
        <taxon>Microbacteriaceae</taxon>
        <taxon>Leucobacter</taxon>
    </lineage>
</organism>
<dbReference type="Proteomes" id="UP000289260">
    <property type="component" value="Chromosome"/>
</dbReference>
<dbReference type="InterPro" id="IPR023393">
    <property type="entry name" value="START-like_dom_sf"/>
</dbReference>
<dbReference type="EMBL" id="CP035806">
    <property type="protein sequence ID" value="QBE48821.1"/>
    <property type="molecule type" value="Genomic_DNA"/>
</dbReference>
<dbReference type="OrthoDB" id="8117292at2"/>
<sequence length="221" mass="23521">MVDVSQQVESVTRALRTEDVDGEETRIQTLAQEYPASIEDVWDAATSAERIARWFLPITGELRLGGRYQLEGNAGGEILACAPPEGGRAEYRITWEFGGGVSWVTIRLTDAGQDRTRFELEHAARVADVPAEMWDTFGPGATGVGWDGGLLGLSLHLGAVEGSLSPEEAEAWAVTDEGKAFYRAAADGWGEAHVAAGADRETAARGADATFGFYTGAMPGA</sequence>
<dbReference type="AlphaFoldDB" id="A0A4P6KFP4"/>
<accession>A0A4P6KFP4</accession>
<dbReference type="Pfam" id="PF08327">
    <property type="entry name" value="AHSA1"/>
    <property type="match status" value="1"/>
</dbReference>
<evidence type="ECO:0000256" key="1">
    <source>
        <dbReference type="ARBA" id="ARBA00006817"/>
    </source>
</evidence>
<gene>
    <name evidence="3" type="ORF">EVS81_08245</name>
</gene>
<dbReference type="InterPro" id="IPR013538">
    <property type="entry name" value="ASHA1/2-like_C"/>
</dbReference>
<evidence type="ECO:0000313" key="3">
    <source>
        <dbReference type="EMBL" id="QBE48821.1"/>
    </source>
</evidence>
<feature type="domain" description="Activator of Hsp90 ATPase homologue 1/2-like C-terminal" evidence="2">
    <location>
        <begin position="36"/>
        <end position="134"/>
    </location>
</feature>
<comment type="similarity">
    <text evidence="1">Belongs to the AHA1 family.</text>
</comment>